<dbReference type="EMBL" id="CP009238">
    <property type="protein sequence ID" value="AIL33188.1"/>
    <property type="molecule type" value="Genomic_DNA"/>
</dbReference>
<evidence type="ECO:0000313" key="9">
    <source>
        <dbReference type="EMBL" id="AIL33188.1"/>
    </source>
</evidence>
<feature type="transmembrane region" description="Helical" evidence="8">
    <location>
        <begin position="206"/>
        <end position="226"/>
    </location>
</feature>
<feature type="transmembrane region" description="Helical" evidence="8">
    <location>
        <begin position="233"/>
        <end position="251"/>
    </location>
</feature>
<sequence>MILDFLPYIVIFIVGFLAGVVNIMAAGGSFVTIPVLMLLGLDANIANGTNRVGIFIQSLAGLKGFSHANKVPSGHKLWGILIPCALGGLSGSLLVAYLPKEILKPILLIVMLIAATFIAVRKNLFAQHHHEPLDIKDRPIAIFYLFLGGVYGGFIQAGVGIILLLICAELLRYDIVRANALKLICTLIFTIVSLVIFVIYDQIHWGWGITLGIGNALGALLGIRVMIHVNPKFIRLLLFIVAVIAIVWAYFSG</sequence>
<dbReference type="PANTHER" id="PTHR30269">
    <property type="entry name" value="TRANSMEMBRANE PROTEIN YFCA"/>
    <property type="match status" value="1"/>
</dbReference>
<dbReference type="KEGG" id="bpsi:IX83_07685"/>
<dbReference type="eggNOG" id="COG0730">
    <property type="taxonomic scope" value="Bacteria"/>
</dbReference>
<evidence type="ECO:0000256" key="1">
    <source>
        <dbReference type="ARBA" id="ARBA00004651"/>
    </source>
</evidence>
<protein>
    <recommendedName>
        <fullName evidence="8">Probable membrane transporter protein</fullName>
    </recommendedName>
</protein>
<dbReference type="AlphaFoldDB" id="A0A077DJA7"/>
<keyword evidence="3" id="KW-0813">Transport</keyword>
<evidence type="ECO:0000256" key="4">
    <source>
        <dbReference type="ARBA" id="ARBA00022475"/>
    </source>
</evidence>
<dbReference type="HOGENOM" id="CLU_045498_2_3_4"/>
<keyword evidence="7 8" id="KW-0472">Membrane</keyword>
<comment type="subcellular location">
    <subcellularLocation>
        <location evidence="1 8">Cell membrane</location>
        <topology evidence="1 8">Multi-pass membrane protein</topology>
    </subcellularLocation>
</comment>
<keyword evidence="4 8" id="KW-1003">Cell membrane</keyword>
<feature type="transmembrane region" description="Helical" evidence="8">
    <location>
        <begin position="141"/>
        <end position="168"/>
    </location>
</feature>
<keyword evidence="6 8" id="KW-1133">Transmembrane helix</keyword>
<keyword evidence="10" id="KW-1185">Reference proteome</keyword>
<evidence type="ECO:0000256" key="5">
    <source>
        <dbReference type="ARBA" id="ARBA00022692"/>
    </source>
</evidence>
<evidence type="ECO:0000256" key="3">
    <source>
        <dbReference type="ARBA" id="ARBA00022448"/>
    </source>
</evidence>
<evidence type="ECO:0000256" key="8">
    <source>
        <dbReference type="RuleBase" id="RU363041"/>
    </source>
</evidence>
<accession>A0A077DJA7</accession>
<dbReference type="RefSeq" id="WP_038500894.1">
    <property type="nucleotide sequence ID" value="NZ_AFWK01000096.1"/>
</dbReference>
<name>A0A077DJA7_9BURK</name>
<dbReference type="Proteomes" id="UP000028945">
    <property type="component" value="Chromosome"/>
</dbReference>
<dbReference type="OrthoDB" id="9807082at2"/>
<proteinExistence type="inferred from homology"/>
<feature type="transmembrane region" description="Helical" evidence="8">
    <location>
        <begin position="7"/>
        <end position="31"/>
    </location>
</feature>
<dbReference type="InterPro" id="IPR052017">
    <property type="entry name" value="TSUP"/>
</dbReference>
<organism evidence="9 10">
    <name type="scientific">Basilea psittacipulmonis DSM 24701</name>
    <dbReference type="NCBI Taxonomy" id="1072685"/>
    <lineage>
        <taxon>Bacteria</taxon>
        <taxon>Pseudomonadati</taxon>
        <taxon>Pseudomonadota</taxon>
        <taxon>Betaproteobacteria</taxon>
        <taxon>Burkholderiales</taxon>
        <taxon>Alcaligenaceae</taxon>
        <taxon>Basilea</taxon>
    </lineage>
</organism>
<evidence type="ECO:0000256" key="7">
    <source>
        <dbReference type="ARBA" id="ARBA00023136"/>
    </source>
</evidence>
<evidence type="ECO:0000313" key="10">
    <source>
        <dbReference type="Proteomes" id="UP000028945"/>
    </source>
</evidence>
<reference evidence="9 10" key="1">
    <citation type="journal article" date="2014" name="BMC Genomics">
        <title>A genomic perspective on a new bacterial genus and species from the Alcaligenaceae family, Basilea psittacipulmonis.</title>
        <authorList>
            <person name="Whiteson K.L."/>
            <person name="Hernandez D."/>
            <person name="Lazarevic V."/>
            <person name="Gaia N."/>
            <person name="Farinelli L."/>
            <person name="Francois P."/>
            <person name="Pilo P."/>
            <person name="Frey J."/>
            <person name="Schrenzel J."/>
        </authorList>
    </citation>
    <scope>NUCLEOTIDE SEQUENCE [LARGE SCALE GENOMIC DNA]</scope>
    <source>
        <strain evidence="9 10">DSM 24701</strain>
    </source>
</reference>
<dbReference type="InterPro" id="IPR002781">
    <property type="entry name" value="TM_pro_TauE-like"/>
</dbReference>
<dbReference type="PANTHER" id="PTHR30269:SF0">
    <property type="entry name" value="MEMBRANE TRANSPORTER PROTEIN YFCA-RELATED"/>
    <property type="match status" value="1"/>
</dbReference>
<comment type="similarity">
    <text evidence="2 8">Belongs to the 4-toluene sulfonate uptake permease (TSUP) (TC 2.A.102) family.</text>
</comment>
<gene>
    <name evidence="9" type="ORF">IX83_07685</name>
</gene>
<feature type="transmembrane region" description="Helical" evidence="8">
    <location>
        <begin position="105"/>
        <end position="121"/>
    </location>
</feature>
<evidence type="ECO:0000256" key="6">
    <source>
        <dbReference type="ARBA" id="ARBA00022989"/>
    </source>
</evidence>
<keyword evidence="5 8" id="KW-0812">Transmembrane</keyword>
<feature type="transmembrane region" description="Helical" evidence="8">
    <location>
        <begin position="77"/>
        <end position="98"/>
    </location>
</feature>
<dbReference type="Pfam" id="PF01925">
    <property type="entry name" value="TauE"/>
    <property type="match status" value="1"/>
</dbReference>
<evidence type="ECO:0000256" key="2">
    <source>
        <dbReference type="ARBA" id="ARBA00009142"/>
    </source>
</evidence>
<dbReference type="GO" id="GO:0005886">
    <property type="term" value="C:plasma membrane"/>
    <property type="evidence" value="ECO:0007669"/>
    <property type="project" value="UniProtKB-SubCell"/>
</dbReference>
<feature type="transmembrane region" description="Helical" evidence="8">
    <location>
        <begin position="180"/>
        <end position="200"/>
    </location>
</feature>